<proteinExistence type="predicted"/>
<keyword evidence="2" id="KW-1185">Reference proteome</keyword>
<organism evidence="1 2">
    <name type="scientific">Lipomyces orientalis</name>
    <dbReference type="NCBI Taxonomy" id="1233043"/>
    <lineage>
        <taxon>Eukaryota</taxon>
        <taxon>Fungi</taxon>
        <taxon>Dikarya</taxon>
        <taxon>Ascomycota</taxon>
        <taxon>Saccharomycotina</taxon>
        <taxon>Lipomycetes</taxon>
        <taxon>Lipomycetales</taxon>
        <taxon>Lipomycetaceae</taxon>
        <taxon>Lipomyces</taxon>
    </lineage>
</organism>
<gene>
    <name evidence="1" type="ORF">V1517DRAFT_193601</name>
</gene>
<sequence length="194" mass="21416">MRLAHKLGLHSRAASAHLDPVERRQHDRVFWLAYILDKNLSLCAQQPSVQRDDDIDLDLPSPSPTDNEEDGGTAGVVITTDGKTQMNFFLARVQLANIEGGVYDCLYSTLAVNCSPGERSMARERIVSSLEERRASIPPEFGAGVVASSTSNNPANSGFFCVLHSTYLQCMTLVNQAHAWDEQPLKLRVLCRLC</sequence>
<evidence type="ECO:0000313" key="2">
    <source>
        <dbReference type="Proteomes" id="UP001489719"/>
    </source>
</evidence>
<dbReference type="EMBL" id="MU970113">
    <property type="protein sequence ID" value="KAK9320875.1"/>
    <property type="molecule type" value="Genomic_DNA"/>
</dbReference>
<dbReference type="Proteomes" id="UP001489719">
    <property type="component" value="Unassembled WGS sequence"/>
</dbReference>
<protein>
    <submittedName>
        <fullName evidence="1">Uncharacterized protein</fullName>
    </submittedName>
</protein>
<evidence type="ECO:0000313" key="1">
    <source>
        <dbReference type="EMBL" id="KAK9320875.1"/>
    </source>
</evidence>
<reference evidence="2" key="1">
    <citation type="journal article" date="2024" name="Front. Bioeng. Biotechnol.">
        <title>Genome-scale model development and genomic sequencing of the oleaginous clade Lipomyces.</title>
        <authorList>
            <person name="Czajka J.J."/>
            <person name="Han Y."/>
            <person name="Kim J."/>
            <person name="Mondo S.J."/>
            <person name="Hofstad B.A."/>
            <person name="Robles A."/>
            <person name="Haridas S."/>
            <person name="Riley R."/>
            <person name="LaButti K."/>
            <person name="Pangilinan J."/>
            <person name="Andreopoulos W."/>
            <person name="Lipzen A."/>
            <person name="Yan J."/>
            <person name="Wang M."/>
            <person name="Ng V."/>
            <person name="Grigoriev I.V."/>
            <person name="Spatafora J.W."/>
            <person name="Magnuson J.K."/>
            <person name="Baker S.E."/>
            <person name="Pomraning K.R."/>
        </authorList>
    </citation>
    <scope>NUCLEOTIDE SEQUENCE [LARGE SCALE GENOMIC DNA]</scope>
    <source>
        <strain evidence="2">CBS 10300</strain>
    </source>
</reference>
<accession>A0ACC3TIS2</accession>
<name>A0ACC3TIS2_9ASCO</name>
<comment type="caution">
    <text evidence="1">The sequence shown here is derived from an EMBL/GenBank/DDBJ whole genome shotgun (WGS) entry which is preliminary data.</text>
</comment>